<reference evidence="1" key="1">
    <citation type="submission" date="2022-01" db="EMBL/GenBank/DDBJ databases">
        <title>Genome Sequence Resource for Two Populations of Ditylenchus destructor, the Migratory Endoparasitic Phytonematode.</title>
        <authorList>
            <person name="Zhang H."/>
            <person name="Lin R."/>
            <person name="Xie B."/>
        </authorList>
    </citation>
    <scope>NUCLEOTIDE SEQUENCE</scope>
    <source>
        <strain evidence="1">BazhouSP</strain>
    </source>
</reference>
<comment type="caution">
    <text evidence="1">The sequence shown here is derived from an EMBL/GenBank/DDBJ whole genome shotgun (WGS) entry which is preliminary data.</text>
</comment>
<keyword evidence="2" id="KW-1185">Reference proteome</keyword>
<dbReference type="AlphaFoldDB" id="A0AAD4R093"/>
<dbReference type="EMBL" id="JAKKPZ010000119">
    <property type="protein sequence ID" value="KAI1701428.1"/>
    <property type="molecule type" value="Genomic_DNA"/>
</dbReference>
<organism evidence="1 2">
    <name type="scientific">Ditylenchus destructor</name>
    <dbReference type="NCBI Taxonomy" id="166010"/>
    <lineage>
        <taxon>Eukaryota</taxon>
        <taxon>Metazoa</taxon>
        <taxon>Ecdysozoa</taxon>
        <taxon>Nematoda</taxon>
        <taxon>Chromadorea</taxon>
        <taxon>Rhabditida</taxon>
        <taxon>Tylenchina</taxon>
        <taxon>Tylenchomorpha</taxon>
        <taxon>Sphaerularioidea</taxon>
        <taxon>Anguinidae</taxon>
        <taxon>Anguininae</taxon>
        <taxon>Ditylenchus</taxon>
    </lineage>
</organism>
<gene>
    <name evidence="1" type="ORF">DdX_16107</name>
</gene>
<evidence type="ECO:0000313" key="1">
    <source>
        <dbReference type="EMBL" id="KAI1701428.1"/>
    </source>
</evidence>
<name>A0AAD4R093_9BILA</name>
<proteinExistence type="predicted"/>
<accession>A0AAD4R093</accession>
<evidence type="ECO:0000313" key="2">
    <source>
        <dbReference type="Proteomes" id="UP001201812"/>
    </source>
</evidence>
<dbReference type="Proteomes" id="UP001201812">
    <property type="component" value="Unassembled WGS sequence"/>
</dbReference>
<sequence>MIHAIIKTASSIPNIKEVQTLYICNLQRNLQRSTNGRHAYDGKMQFLSDINVDKFKDMLRSATILIFFFFNDTSAIITFQDYGNAAGCHGLPETISSGASKSCRRDRYQSSWLAERKRLVYHTPGSELRSKKGLFKPFCSVLSLLLRLRLEWKKGTWRCGNERGKERRVQVQPTRLSRARWLDTHASAD</sequence>
<protein>
    <submittedName>
        <fullName evidence="1">Uncharacterized protein</fullName>
    </submittedName>
</protein>